<protein>
    <submittedName>
        <fullName evidence="13">SPARC like 1</fullName>
    </submittedName>
</protein>
<dbReference type="CTD" id="8404"/>
<dbReference type="FunFam" id="1.10.238.10:FF:000068">
    <property type="entry name" value="SPARC isoform 1"/>
    <property type="match status" value="1"/>
</dbReference>
<keyword evidence="8" id="KW-1015">Disulfide bond</keyword>
<dbReference type="InterPro" id="IPR019577">
    <property type="entry name" value="SPARC/Testican_Ca-bd-dom"/>
</dbReference>
<feature type="domain" description="Kazal-like" evidence="12">
    <location>
        <begin position="473"/>
        <end position="529"/>
    </location>
</feature>
<dbReference type="PANTHER" id="PTHR13866">
    <property type="entry name" value="SPARC OSTEONECTIN"/>
    <property type="match status" value="1"/>
</dbReference>
<dbReference type="KEGG" id="acun:113479578"/>
<feature type="compositionally biased region" description="Basic and acidic residues" evidence="10">
    <location>
        <begin position="340"/>
        <end position="349"/>
    </location>
</feature>
<dbReference type="GO" id="GO:0005615">
    <property type="term" value="C:extracellular space"/>
    <property type="evidence" value="ECO:0007669"/>
    <property type="project" value="InterPro"/>
</dbReference>
<evidence type="ECO:0000256" key="7">
    <source>
        <dbReference type="ARBA" id="ARBA00022837"/>
    </source>
</evidence>
<dbReference type="SMART" id="SM00280">
    <property type="entry name" value="KAZAL"/>
    <property type="match status" value="1"/>
</dbReference>
<evidence type="ECO:0000256" key="6">
    <source>
        <dbReference type="ARBA" id="ARBA00022729"/>
    </source>
</evidence>
<dbReference type="Pfam" id="PF10591">
    <property type="entry name" value="SPARC_Ca_bdg"/>
    <property type="match status" value="1"/>
</dbReference>
<evidence type="ECO:0000259" key="12">
    <source>
        <dbReference type="PROSITE" id="PS51465"/>
    </source>
</evidence>
<keyword evidence="5" id="KW-0479">Metal-binding</keyword>
<keyword evidence="3" id="KW-0964">Secreted</keyword>
<dbReference type="OMA" id="FYQLDQH"/>
<dbReference type="Ensembl" id="ENSACUT00000004708.1">
    <property type="protein sequence ID" value="ENSACUP00000004416.1"/>
    <property type="gene ID" value="ENSACUG00000003010.1"/>
</dbReference>
<dbReference type="GeneID" id="113479578"/>
<keyword evidence="14" id="KW-1185">Reference proteome</keyword>
<dbReference type="PROSITE" id="PS51465">
    <property type="entry name" value="KAZAL_2"/>
    <property type="match status" value="1"/>
</dbReference>
<dbReference type="InterPro" id="IPR001999">
    <property type="entry name" value="Osteonectin_CS"/>
</dbReference>
<comment type="subcellular location">
    <subcellularLocation>
        <location evidence="1">Secreted</location>
        <location evidence="1">Extracellular space</location>
        <location evidence="1">Extracellular matrix</location>
    </subcellularLocation>
</comment>
<comment type="similarity">
    <text evidence="2">Belongs to the SPARC family.</text>
</comment>
<feature type="compositionally biased region" description="Polar residues" evidence="10">
    <location>
        <begin position="145"/>
        <end position="156"/>
    </location>
</feature>
<accession>A0A663LXY8</accession>
<dbReference type="InterPro" id="IPR011992">
    <property type="entry name" value="EF-hand-dom_pair"/>
</dbReference>
<sequence>MKAVALFICLVGSAFAIPTHPLNYNLGTHGQKTPEKTEDIHPEAPKEENAGYVDKGDLLPSHKNLKPEVSVPDTEHRDEPQTTRKQGRTGSEHQVKNSLKSINFLVLHNKPGLASDNQDSDSGSSSREQSSSEHYHFRRHEKHSNTANQHVLGNTENPMDALSLHHEHNMWKYNKNTAGLSEKNSESDEESVEEENEEWDKATDYREMKHKGHQTNQSNQYERQQNENSMQSDEIPRDSSQPSWITKRHGQKFNLEEEGRENNQKHYKEEIPLSQKTHNEDQDDKWQSRERKDNIQVSYQSDHDTVVKRRDREDSNVDEDGHDSGDADSEDDLSNIWKEAAYEKEERIQSNDQESTSTEHEGEATPEDDTAVRGETKYYQDVKIKDLIHTEQDDYDHEPPNSDSKQQLEMSSSVQSMNSMESKDKVKTTGSSYGKMESAINRSEKALLDPCRNFHCKRGKVCHADKQGKPSCICQDPAACPPTKDYEHVCGTDNKTYDGTCQLFGTKCQLEGTKIGRQLHLDYMGSCKYIPHCTDYEVDQFPLRMRDWLKNILMQYYERDLDTSGFLTEKQRSKVKKIYQNDKRLMAGDHAVELLLHDFEKNYNMYVYPVHWQFHQLDQHPVNRLLTHSELAPLRASLVPMEHCITRFFQECDGDQDKLIALKEWCHCFGIKEEDVNENLLF</sequence>
<feature type="compositionally biased region" description="Low complexity" evidence="10">
    <location>
        <begin position="410"/>
        <end position="420"/>
    </location>
</feature>
<evidence type="ECO:0000256" key="11">
    <source>
        <dbReference type="SAM" id="SignalP"/>
    </source>
</evidence>
<feature type="compositionally biased region" description="Basic and acidic residues" evidence="10">
    <location>
        <begin position="254"/>
        <end position="294"/>
    </location>
</feature>
<dbReference type="PROSITE" id="PS00612">
    <property type="entry name" value="OSTEONECTIN_1"/>
    <property type="match status" value="1"/>
</dbReference>
<gene>
    <name evidence="13" type="primary">SPARCL1</name>
</gene>
<evidence type="ECO:0000256" key="9">
    <source>
        <dbReference type="ARBA" id="ARBA00023180"/>
    </source>
</evidence>
<dbReference type="PROSITE" id="PS00018">
    <property type="entry name" value="EF_HAND_1"/>
    <property type="match status" value="1"/>
</dbReference>
<evidence type="ECO:0000313" key="14">
    <source>
        <dbReference type="Proteomes" id="UP000472269"/>
    </source>
</evidence>
<dbReference type="Pfam" id="PF00050">
    <property type="entry name" value="Kazal_1"/>
    <property type="match status" value="1"/>
</dbReference>
<evidence type="ECO:0000256" key="1">
    <source>
        <dbReference type="ARBA" id="ARBA00004498"/>
    </source>
</evidence>
<dbReference type="InterPro" id="IPR036058">
    <property type="entry name" value="Kazal_dom_sf"/>
</dbReference>
<keyword evidence="7" id="KW-0106">Calcium</keyword>
<feature type="compositionally biased region" description="Acidic residues" evidence="10">
    <location>
        <begin position="187"/>
        <end position="198"/>
    </location>
</feature>
<dbReference type="GO" id="GO:0005509">
    <property type="term" value="F:calcium ion binding"/>
    <property type="evidence" value="ECO:0007669"/>
    <property type="project" value="InterPro"/>
</dbReference>
<evidence type="ECO:0000256" key="5">
    <source>
        <dbReference type="ARBA" id="ARBA00022723"/>
    </source>
</evidence>
<reference evidence="13" key="2">
    <citation type="submission" date="2025-09" db="UniProtKB">
        <authorList>
            <consortium name="Ensembl"/>
        </authorList>
    </citation>
    <scope>IDENTIFICATION</scope>
</reference>
<feature type="compositionally biased region" description="Basic and acidic residues" evidence="10">
    <location>
        <begin position="301"/>
        <end position="315"/>
    </location>
</feature>
<dbReference type="InterPro" id="IPR002350">
    <property type="entry name" value="Kazal_dom"/>
</dbReference>
<feature type="compositionally biased region" description="Basic and acidic residues" evidence="10">
    <location>
        <begin position="73"/>
        <end position="82"/>
    </location>
</feature>
<feature type="compositionally biased region" description="Polar residues" evidence="10">
    <location>
        <begin position="214"/>
        <end position="244"/>
    </location>
</feature>
<keyword evidence="6 11" id="KW-0732">Signal</keyword>
<evidence type="ECO:0000256" key="2">
    <source>
        <dbReference type="ARBA" id="ARBA00006404"/>
    </source>
</evidence>
<dbReference type="SUPFAM" id="SSF47473">
    <property type="entry name" value="EF-hand"/>
    <property type="match status" value="1"/>
</dbReference>
<dbReference type="RefSeq" id="XP_026703534.1">
    <property type="nucleotide sequence ID" value="XM_026847733.1"/>
</dbReference>
<dbReference type="InterPro" id="IPR015369">
    <property type="entry name" value="Follistatin/Osteonectin_EGF"/>
</dbReference>
<dbReference type="Gene3D" id="1.10.238.10">
    <property type="entry name" value="EF-hand"/>
    <property type="match status" value="1"/>
</dbReference>
<feature type="region of interest" description="Disordered" evidence="10">
    <location>
        <begin position="28"/>
        <end position="96"/>
    </location>
</feature>
<dbReference type="RefSeq" id="XP_026703535.1">
    <property type="nucleotide sequence ID" value="XM_026847734.1"/>
</dbReference>
<feature type="region of interest" description="Disordered" evidence="10">
    <location>
        <begin position="392"/>
        <end position="438"/>
    </location>
</feature>
<evidence type="ECO:0000256" key="8">
    <source>
        <dbReference type="ARBA" id="ARBA00023157"/>
    </source>
</evidence>
<dbReference type="GO" id="GO:0005518">
    <property type="term" value="F:collagen binding"/>
    <property type="evidence" value="ECO:0007669"/>
    <property type="project" value="TreeGrafter"/>
</dbReference>
<feature type="chain" id="PRO_5025593909" evidence="11">
    <location>
        <begin position="17"/>
        <end position="682"/>
    </location>
</feature>
<keyword evidence="4" id="KW-0272">Extracellular matrix</keyword>
<feature type="compositionally biased region" description="Basic and acidic residues" evidence="10">
    <location>
        <begin position="32"/>
        <end position="57"/>
    </location>
</feature>
<dbReference type="OrthoDB" id="9972865at2759"/>
<dbReference type="GO" id="GO:0050840">
    <property type="term" value="F:extracellular matrix binding"/>
    <property type="evidence" value="ECO:0007669"/>
    <property type="project" value="TreeGrafter"/>
</dbReference>
<reference evidence="13" key="1">
    <citation type="submission" date="2025-08" db="UniProtKB">
        <authorList>
            <consortium name="Ensembl"/>
        </authorList>
    </citation>
    <scope>IDENTIFICATION</scope>
</reference>
<name>A0A663LXY8_ATHCN</name>
<feature type="region of interest" description="Disordered" evidence="10">
    <location>
        <begin position="179"/>
        <end position="374"/>
    </location>
</feature>
<feature type="region of interest" description="Disordered" evidence="10">
    <location>
        <begin position="111"/>
        <end position="156"/>
    </location>
</feature>
<evidence type="ECO:0000256" key="4">
    <source>
        <dbReference type="ARBA" id="ARBA00022530"/>
    </source>
</evidence>
<organism evidence="13 14">
    <name type="scientific">Athene cunicularia</name>
    <name type="common">Burrowing owl</name>
    <name type="synonym">Speotyto cunicularia</name>
    <dbReference type="NCBI Taxonomy" id="194338"/>
    <lineage>
        <taxon>Eukaryota</taxon>
        <taxon>Metazoa</taxon>
        <taxon>Chordata</taxon>
        <taxon>Craniata</taxon>
        <taxon>Vertebrata</taxon>
        <taxon>Euteleostomi</taxon>
        <taxon>Archelosauria</taxon>
        <taxon>Archosauria</taxon>
        <taxon>Dinosauria</taxon>
        <taxon>Saurischia</taxon>
        <taxon>Theropoda</taxon>
        <taxon>Coelurosauria</taxon>
        <taxon>Aves</taxon>
        <taxon>Neognathae</taxon>
        <taxon>Neoaves</taxon>
        <taxon>Telluraves</taxon>
        <taxon>Strigiformes</taxon>
        <taxon>Strigidae</taxon>
        <taxon>Athene</taxon>
    </lineage>
</organism>
<evidence type="ECO:0000313" key="13">
    <source>
        <dbReference type="Ensembl" id="ENSACUP00000004416.1"/>
    </source>
</evidence>
<feature type="compositionally biased region" description="Acidic residues" evidence="10">
    <location>
        <begin position="316"/>
        <end position="333"/>
    </location>
</feature>
<dbReference type="InterPro" id="IPR003645">
    <property type="entry name" value="Fol_N"/>
</dbReference>
<dbReference type="SMART" id="SM00274">
    <property type="entry name" value="FOLN"/>
    <property type="match status" value="1"/>
</dbReference>
<proteinExistence type="inferred from homology"/>
<evidence type="ECO:0000256" key="10">
    <source>
        <dbReference type="SAM" id="MobiDB-lite"/>
    </source>
</evidence>
<feature type="signal peptide" evidence="11">
    <location>
        <begin position="1"/>
        <end position="16"/>
    </location>
</feature>
<dbReference type="PROSITE" id="PS00613">
    <property type="entry name" value="OSTEONECTIN_2"/>
    <property type="match status" value="1"/>
</dbReference>
<dbReference type="SUPFAM" id="SSF100895">
    <property type="entry name" value="Kazal-type serine protease inhibitors"/>
    <property type="match status" value="1"/>
</dbReference>
<dbReference type="Proteomes" id="UP000472269">
    <property type="component" value="Unplaced"/>
</dbReference>
<keyword evidence="9" id="KW-0325">Glycoprotein</keyword>
<evidence type="ECO:0000256" key="3">
    <source>
        <dbReference type="ARBA" id="ARBA00022525"/>
    </source>
</evidence>
<dbReference type="SUPFAM" id="SSF57196">
    <property type="entry name" value="EGF/Laminin"/>
    <property type="match status" value="1"/>
</dbReference>
<dbReference type="Gene3D" id="3.30.60.30">
    <property type="match status" value="1"/>
</dbReference>
<dbReference type="InterPro" id="IPR018247">
    <property type="entry name" value="EF_Hand_1_Ca_BS"/>
</dbReference>
<dbReference type="FunFam" id="3.30.60.30:FF:000004">
    <property type="entry name" value="SPARC isoform 1"/>
    <property type="match status" value="1"/>
</dbReference>
<dbReference type="Pfam" id="PF09289">
    <property type="entry name" value="FOLN"/>
    <property type="match status" value="1"/>
</dbReference>
<dbReference type="AlphaFoldDB" id="A0A663LXY8"/>
<feature type="compositionally biased region" description="Low complexity" evidence="10">
    <location>
        <begin position="115"/>
        <end position="129"/>
    </location>
</feature>
<dbReference type="PANTHER" id="PTHR13866:SF16">
    <property type="entry name" value="SPARC-LIKE PROTEIN 1"/>
    <property type="match status" value="1"/>
</dbReference>